<dbReference type="InterPro" id="IPR043138">
    <property type="entry name" value="GGT_lsub"/>
</dbReference>
<dbReference type="InterPro" id="IPR043137">
    <property type="entry name" value="GGT_ssub_C"/>
</dbReference>
<evidence type="ECO:0000313" key="1">
    <source>
        <dbReference type="EMBL" id="MBB3677287.1"/>
    </source>
</evidence>
<comment type="caution">
    <text evidence="2">The sequence shown here is derived from an EMBL/GenBank/DDBJ whole genome shotgun (WGS) entry which is preliminary data.</text>
</comment>
<reference evidence="1 4" key="2">
    <citation type="submission" date="2020-08" db="EMBL/GenBank/DDBJ databases">
        <title>Sequencing the genomes of 1000 actinobacteria strains.</title>
        <authorList>
            <person name="Klenk H.-P."/>
        </authorList>
    </citation>
    <scope>NUCLEOTIDE SEQUENCE [LARGE SCALE GENOMIC DNA]</scope>
    <source>
        <strain evidence="1 4">DSM 16678</strain>
    </source>
</reference>
<dbReference type="GO" id="GO:0103068">
    <property type="term" value="F:leukotriene C4 gamma-glutamyl transferase activity"/>
    <property type="evidence" value="ECO:0007669"/>
    <property type="project" value="UniProtKB-EC"/>
</dbReference>
<keyword evidence="3" id="KW-1185">Reference proteome</keyword>
<dbReference type="InterPro" id="IPR052896">
    <property type="entry name" value="GGT-like_enzyme"/>
</dbReference>
<evidence type="ECO:0000313" key="4">
    <source>
        <dbReference type="Proteomes" id="UP000580718"/>
    </source>
</evidence>
<organism evidence="2 3">
    <name type="scientific">Modestobacter versicolor</name>
    <dbReference type="NCBI Taxonomy" id="429133"/>
    <lineage>
        <taxon>Bacteria</taxon>
        <taxon>Bacillati</taxon>
        <taxon>Actinomycetota</taxon>
        <taxon>Actinomycetes</taxon>
        <taxon>Geodermatophilales</taxon>
        <taxon>Geodermatophilaceae</taxon>
        <taxon>Modestobacter</taxon>
    </lineage>
</organism>
<name>A0A323V4W5_9ACTN</name>
<keyword evidence="1" id="KW-0378">Hydrolase</keyword>
<dbReference type="Pfam" id="PF01019">
    <property type="entry name" value="G_glu_transpept"/>
    <property type="match status" value="1"/>
</dbReference>
<dbReference type="Gene3D" id="3.60.20.40">
    <property type="match status" value="1"/>
</dbReference>
<evidence type="ECO:0000313" key="3">
    <source>
        <dbReference type="Proteomes" id="UP000247602"/>
    </source>
</evidence>
<dbReference type="EMBL" id="JACIBU010000001">
    <property type="protein sequence ID" value="MBB3677287.1"/>
    <property type="molecule type" value="Genomic_DNA"/>
</dbReference>
<keyword evidence="2" id="KW-0808">Transferase</keyword>
<accession>A0A323V4W5</accession>
<dbReference type="PANTHER" id="PTHR43881">
    <property type="entry name" value="GAMMA-GLUTAMYLTRANSPEPTIDASE (AFU_ORTHOLOGUE AFUA_4G13580)"/>
    <property type="match status" value="1"/>
</dbReference>
<protein>
    <submittedName>
        <fullName evidence="2">Gamma-glutamyltransferase family protein</fullName>
    </submittedName>
    <submittedName>
        <fullName evidence="1">Gamma-glutamyltranspeptidase/glutathione hydrolase</fullName>
        <ecNumber evidence="1">2.3.2.2</ecNumber>
        <ecNumber evidence="1">3.4.19.13</ecNumber>
    </submittedName>
</protein>
<reference evidence="2 3" key="1">
    <citation type="submission" date="2018-06" db="EMBL/GenBank/DDBJ databases">
        <title>Draft genome sequence of Modestobacter versicolor CP153-2.</title>
        <authorList>
            <person name="Gundlapally S.R."/>
        </authorList>
    </citation>
    <scope>NUCLEOTIDE SEQUENCE [LARGE SCALE GENOMIC DNA]</scope>
    <source>
        <strain evidence="2 3">CP153-2</strain>
    </source>
</reference>
<dbReference type="OrthoDB" id="9781342at2"/>
<proteinExistence type="predicted"/>
<dbReference type="Proteomes" id="UP000580718">
    <property type="component" value="Unassembled WGS sequence"/>
</dbReference>
<evidence type="ECO:0000313" key="2">
    <source>
        <dbReference type="EMBL" id="PZA19100.1"/>
    </source>
</evidence>
<dbReference type="GO" id="GO:0036374">
    <property type="term" value="F:glutathione hydrolase activity"/>
    <property type="evidence" value="ECO:0007669"/>
    <property type="project" value="UniProtKB-EC"/>
</dbReference>
<dbReference type="Proteomes" id="UP000247602">
    <property type="component" value="Unassembled WGS sequence"/>
</dbReference>
<dbReference type="PANTHER" id="PTHR43881:SF1">
    <property type="entry name" value="GAMMA-GLUTAMYLTRANSPEPTIDASE (AFU_ORTHOLOGUE AFUA_4G13580)"/>
    <property type="match status" value="1"/>
</dbReference>
<dbReference type="PRINTS" id="PR01210">
    <property type="entry name" value="GGTRANSPTASE"/>
</dbReference>
<dbReference type="EMBL" id="QKNV01000437">
    <property type="protein sequence ID" value="PZA19100.1"/>
    <property type="molecule type" value="Genomic_DNA"/>
</dbReference>
<dbReference type="InterPro" id="IPR029055">
    <property type="entry name" value="Ntn_hydrolases_N"/>
</dbReference>
<sequence>MFTTRPELAGTFGMVASTHWLASAAGMATLEAGGNAFDAAVAAGLTLQVVEPHLNGPGGEVPVLFARSPRAATGAGVPVVLSGQGVAPAAATIESYSQLGLDLVPGTGLLAATVPGALGAWLTLLRDHGTLPLDAVLRFAIEYAEHGHPLLPRVAATVASVSEHFRTHWPTSAATWLAPDGAPPTAGRLFRNPVLASTYRRLLDAARGPSREAQIDAALAAWYTGFVAEAIDEFSRSPVMDDSGRPHRGFLTGEDLASWQATYEPPVTLDWRGWTLAKAGPWSQGPALLQALAMLDGHPAAGAGSGYASGTADADLVHASAEAVKLAMADREAWYGDTAAAPVDDLLSATYTEQRRALISDRASTELRPGSPGGRPPRLPAFVTEASAGLRPAAGTIAGVGEPTVDTRGTTRGDTCHVDVVDRWGNIVSATPSGGWLQSSPVIPSLGFALGTRAQMFWLEPGLPNSLLPGKRPRTTLTPSLALRGGVPTLAFGTPGGDQQEQWQLCFWLAHVLGGLDLQAAIDAPAWHTTSFPSSFYPRDMTPGEIVVEDRLGEQTIAELRRRGHTVTVSDGWSLGRLSAVSIDPETGVLRAAANPRGMQGYAVGR</sequence>
<dbReference type="EC" id="2.3.2.2" evidence="1"/>
<dbReference type="EC" id="3.4.19.13" evidence="1"/>
<gene>
    <name evidence="2" type="ORF">DMO24_22555</name>
    <name evidence="1" type="ORF">FHX36_003022</name>
</gene>
<dbReference type="RefSeq" id="WP_110554362.1">
    <property type="nucleotide sequence ID" value="NZ_JACIBU010000001.1"/>
</dbReference>
<dbReference type="AlphaFoldDB" id="A0A323V4W5"/>
<keyword evidence="1" id="KW-0012">Acyltransferase</keyword>
<dbReference type="SUPFAM" id="SSF56235">
    <property type="entry name" value="N-terminal nucleophile aminohydrolases (Ntn hydrolases)"/>
    <property type="match status" value="1"/>
</dbReference>
<dbReference type="Gene3D" id="1.10.246.130">
    <property type="match status" value="1"/>
</dbReference>